<accession>A0A645HY74</accession>
<sequence length="44" mass="4958">MVHLAVSLHNAVDDPIDILRLRDLHLLSLNIRHTVPPLHGFAQV</sequence>
<organism evidence="1">
    <name type="scientific">bioreactor metagenome</name>
    <dbReference type="NCBI Taxonomy" id="1076179"/>
    <lineage>
        <taxon>unclassified sequences</taxon>
        <taxon>metagenomes</taxon>
        <taxon>ecological metagenomes</taxon>
    </lineage>
</organism>
<dbReference type="AlphaFoldDB" id="A0A645HY74"/>
<comment type="caution">
    <text evidence="1">The sequence shown here is derived from an EMBL/GenBank/DDBJ whole genome shotgun (WGS) entry which is preliminary data.</text>
</comment>
<proteinExistence type="predicted"/>
<protein>
    <submittedName>
        <fullName evidence="1">Uncharacterized protein</fullName>
    </submittedName>
</protein>
<dbReference type="EMBL" id="VSSQ01102462">
    <property type="protein sequence ID" value="MPN43820.1"/>
    <property type="molecule type" value="Genomic_DNA"/>
</dbReference>
<evidence type="ECO:0000313" key="1">
    <source>
        <dbReference type="EMBL" id="MPN43820.1"/>
    </source>
</evidence>
<gene>
    <name evidence="1" type="ORF">SDC9_191381</name>
</gene>
<name>A0A645HY74_9ZZZZ</name>
<reference evidence="1" key="1">
    <citation type="submission" date="2019-08" db="EMBL/GenBank/DDBJ databases">
        <authorList>
            <person name="Kucharzyk K."/>
            <person name="Murdoch R.W."/>
            <person name="Higgins S."/>
            <person name="Loffler F."/>
        </authorList>
    </citation>
    <scope>NUCLEOTIDE SEQUENCE</scope>
</reference>